<comment type="caution">
    <text evidence="1">The sequence shown here is derived from an EMBL/GenBank/DDBJ whole genome shotgun (WGS) entry which is preliminary data.</text>
</comment>
<dbReference type="Proteomes" id="UP000886998">
    <property type="component" value="Unassembled WGS sequence"/>
</dbReference>
<evidence type="ECO:0000313" key="1">
    <source>
        <dbReference type="EMBL" id="GFS55225.1"/>
    </source>
</evidence>
<keyword evidence="2" id="KW-1185">Reference proteome</keyword>
<dbReference type="AlphaFoldDB" id="A0A8X6JRT1"/>
<accession>A0A8X6JRT1</accession>
<reference evidence="1" key="1">
    <citation type="submission" date="2020-08" db="EMBL/GenBank/DDBJ databases">
        <title>Multicomponent nature underlies the extraordinary mechanical properties of spider dragline silk.</title>
        <authorList>
            <person name="Kono N."/>
            <person name="Nakamura H."/>
            <person name="Mori M."/>
            <person name="Yoshida Y."/>
            <person name="Ohtoshi R."/>
            <person name="Malay A.D."/>
            <person name="Moran D.A.P."/>
            <person name="Tomita M."/>
            <person name="Numata K."/>
            <person name="Arakawa K."/>
        </authorList>
    </citation>
    <scope>NUCLEOTIDE SEQUENCE</scope>
</reference>
<dbReference type="EMBL" id="BMAV01027012">
    <property type="protein sequence ID" value="GFS55225.1"/>
    <property type="molecule type" value="Genomic_DNA"/>
</dbReference>
<sequence>MAPRSKKGKKKKIVAEKTSLLRMEKEEKFEFDIGALSLSELINLAEGYVDDPTEETVTLTRTEMNTYMKQKMAEYSKDPEINPFIDFQKQCRILLKEVKEKEQLLKVQKEFEIMYQNQL</sequence>
<protein>
    <submittedName>
        <fullName evidence="1">Uncharacterized protein</fullName>
    </submittedName>
</protein>
<gene>
    <name evidence="1" type="ORF">TNIN_425321</name>
</gene>
<evidence type="ECO:0000313" key="2">
    <source>
        <dbReference type="Proteomes" id="UP000886998"/>
    </source>
</evidence>
<name>A0A8X6JRT1_9ARAC</name>
<organism evidence="1 2">
    <name type="scientific">Trichonephila inaurata madagascariensis</name>
    <dbReference type="NCBI Taxonomy" id="2747483"/>
    <lineage>
        <taxon>Eukaryota</taxon>
        <taxon>Metazoa</taxon>
        <taxon>Ecdysozoa</taxon>
        <taxon>Arthropoda</taxon>
        <taxon>Chelicerata</taxon>
        <taxon>Arachnida</taxon>
        <taxon>Araneae</taxon>
        <taxon>Araneomorphae</taxon>
        <taxon>Entelegynae</taxon>
        <taxon>Araneoidea</taxon>
        <taxon>Nephilidae</taxon>
        <taxon>Trichonephila</taxon>
        <taxon>Trichonephila inaurata</taxon>
    </lineage>
</organism>
<proteinExistence type="predicted"/>